<dbReference type="PANTHER" id="PTHR10513:SF15">
    <property type="entry name" value="NADH DEHYDROGENASE [UBIQUINONE] 1 ALPHA SUBCOMPLEX SUBUNIT 10, MITOCHONDRIAL"/>
    <property type="match status" value="1"/>
</dbReference>
<dbReference type="OrthoDB" id="17400at2759"/>
<accession>A0A3P6R5P1</accession>
<dbReference type="PANTHER" id="PTHR10513">
    <property type="entry name" value="DEOXYNUCLEOSIDE KINASE"/>
    <property type="match status" value="1"/>
</dbReference>
<dbReference type="GO" id="GO:0005739">
    <property type="term" value="C:mitochondrion"/>
    <property type="evidence" value="ECO:0007669"/>
    <property type="project" value="GOC"/>
</dbReference>
<proteinExistence type="predicted"/>
<evidence type="ECO:0000313" key="2">
    <source>
        <dbReference type="EMBL" id="VDK50783.1"/>
    </source>
</evidence>
<name>A0A3P6R5P1_CYLGO</name>
<dbReference type="SUPFAM" id="SSF52540">
    <property type="entry name" value="P-loop containing nucleoside triphosphate hydrolases"/>
    <property type="match status" value="1"/>
</dbReference>
<dbReference type="GO" id="GO:0006120">
    <property type="term" value="P:mitochondrial electron transport, NADH to ubiquinone"/>
    <property type="evidence" value="ECO:0007669"/>
    <property type="project" value="TreeGrafter"/>
</dbReference>
<gene>
    <name evidence="2" type="ORF">CGOC_LOCUS1871</name>
</gene>
<dbReference type="InterPro" id="IPR050566">
    <property type="entry name" value="Deoxyribonucleoside_kinase"/>
</dbReference>
<keyword evidence="3" id="KW-1185">Reference proteome</keyword>
<protein>
    <recommendedName>
        <fullName evidence="1">Deoxynucleoside kinase domain-containing protein</fullName>
    </recommendedName>
</protein>
<evidence type="ECO:0000259" key="1">
    <source>
        <dbReference type="Pfam" id="PF01712"/>
    </source>
</evidence>
<evidence type="ECO:0000313" key="3">
    <source>
        <dbReference type="Proteomes" id="UP000271889"/>
    </source>
</evidence>
<feature type="domain" description="Deoxynucleoside kinase" evidence="1">
    <location>
        <begin position="74"/>
        <end position="164"/>
    </location>
</feature>
<sequence>MKSSVVFLGRAACRILAAGNPGNASQIRTIVHKSVLRLPPDYPDPWPYKERGYNYIDALGDRTQARFHQNSKLIVVEGNIGVGKSKLSKELADQLGFYYMPEFKMEDILIDRYGNDLRDFYHLFPESFRMPDLKMFYKNPLSDMSAKMQQRIFECRFDQYLNAVAHILNTVMLSQKLLEFSSCKVTSLAVASNNTVLRASHAVLSSVPDVPTK</sequence>
<dbReference type="AlphaFoldDB" id="A0A3P6R5P1"/>
<dbReference type="Pfam" id="PF01712">
    <property type="entry name" value="dNK"/>
    <property type="match status" value="1"/>
</dbReference>
<organism evidence="2 3">
    <name type="scientific">Cylicostephanus goldi</name>
    <name type="common">Nematode worm</name>
    <dbReference type="NCBI Taxonomy" id="71465"/>
    <lineage>
        <taxon>Eukaryota</taxon>
        <taxon>Metazoa</taxon>
        <taxon>Ecdysozoa</taxon>
        <taxon>Nematoda</taxon>
        <taxon>Chromadorea</taxon>
        <taxon>Rhabditida</taxon>
        <taxon>Rhabditina</taxon>
        <taxon>Rhabditomorpha</taxon>
        <taxon>Strongyloidea</taxon>
        <taxon>Strongylidae</taxon>
        <taxon>Cylicostephanus</taxon>
    </lineage>
</organism>
<reference evidence="2 3" key="1">
    <citation type="submission" date="2018-11" db="EMBL/GenBank/DDBJ databases">
        <authorList>
            <consortium name="Pathogen Informatics"/>
        </authorList>
    </citation>
    <scope>NUCLEOTIDE SEQUENCE [LARGE SCALE GENOMIC DNA]</scope>
</reference>
<dbReference type="EMBL" id="UYRV01003835">
    <property type="protein sequence ID" value="VDK50783.1"/>
    <property type="molecule type" value="Genomic_DNA"/>
</dbReference>
<dbReference type="InterPro" id="IPR031314">
    <property type="entry name" value="DNK_dom"/>
</dbReference>
<dbReference type="Gene3D" id="3.40.50.300">
    <property type="entry name" value="P-loop containing nucleotide triphosphate hydrolases"/>
    <property type="match status" value="1"/>
</dbReference>
<dbReference type="Proteomes" id="UP000271889">
    <property type="component" value="Unassembled WGS sequence"/>
</dbReference>
<dbReference type="InterPro" id="IPR027417">
    <property type="entry name" value="P-loop_NTPase"/>
</dbReference>